<keyword evidence="2" id="KW-0813">Transport</keyword>
<evidence type="ECO:0000313" key="8">
    <source>
        <dbReference type="Proteomes" id="UP000759443"/>
    </source>
</evidence>
<dbReference type="PROSITE" id="PS00211">
    <property type="entry name" value="ABC_TRANSPORTER_1"/>
    <property type="match status" value="1"/>
</dbReference>
<keyword evidence="8" id="KW-1185">Reference proteome</keyword>
<dbReference type="SUPFAM" id="SSF52540">
    <property type="entry name" value="P-loop containing nucleoside triphosphate hydrolases"/>
    <property type="match status" value="1"/>
</dbReference>
<sequence length="237" mass="25470">MSTALSIRNLSVYYDRFRALFDVDIEVGDAQIVAIIGANGAGKSSLLKAIVGQVPRVEGDMRFGDISLIGRPTPDIVAAGVALVPEGRRLFSSLTVEENLDIGWQIGRRGSTQLGDIYRYFPVLAEKRHQRAGELSGGQQQMVALGRALLANPRLLLCDEISLGLAPVIIDSLYAILPEICAKGTAILVVEQDISRSLSIADRFYCLLEGRVSLSGRPGEVSRAAIEASYFGGDVHG</sequence>
<dbReference type="EMBL" id="JAGGJU010000010">
    <property type="protein sequence ID" value="MBP1852082.1"/>
    <property type="molecule type" value="Genomic_DNA"/>
</dbReference>
<dbReference type="PANTHER" id="PTHR43820:SF5">
    <property type="entry name" value="HIGH-AFFINITY BRANCHED-CHAIN AMINO ACID TRANSPORT ATP-BINDING PROTEIN"/>
    <property type="match status" value="1"/>
</dbReference>
<dbReference type="RefSeq" id="WP_209946930.1">
    <property type="nucleotide sequence ID" value="NZ_JAGGJU010000010.1"/>
</dbReference>
<dbReference type="InterPro" id="IPR027417">
    <property type="entry name" value="P-loop_NTPase"/>
</dbReference>
<dbReference type="Gene3D" id="3.40.50.300">
    <property type="entry name" value="P-loop containing nucleotide triphosphate hydrolases"/>
    <property type="match status" value="1"/>
</dbReference>
<proteinExistence type="inferred from homology"/>
<keyword evidence="3" id="KW-0547">Nucleotide-binding</keyword>
<evidence type="ECO:0000259" key="6">
    <source>
        <dbReference type="PROSITE" id="PS50893"/>
    </source>
</evidence>
<comment type="caution">
    <text evidence="7">The sequence shown here is derived from an EMBL/GenBank/DDBJ whole genome shotgun (WGS) entry which is preliminary data.</text>
</comment>
<name>A0ABS4E2C4_9HYPH</name>
<dbReference type="InterPro" id="IPR003593">
    <property type="entry name" value="AAA+_ATPase"/>
</dbReference>
<accession>A0ABS4E2C4</accession>
<feature type="domain" description="ABC transporter" evidence="6">
    <location>
        <begin position="5"/>
        <end position="234"/>
    </location>
</feature>
<dbReference type="GO" id="GO:0005524">
    <property type="term" value="F:ATP binding"/>
    <property type="evidence" value="ECO:0007669"/>
    <property type="project" value="UniProtKB-KW"/>
</dbReference>
<reference evidence="7 8" key="1">
    <citation type="submission" date="2021-03" db="EMBL/GenBank/DDBJ databases">
        <title>Genomic Encyclopedia of Type Strains, Phase IV (KMG-IV): sequencing the most valuable type-strain genomes for metagenomic binning, comparative biology and taxonomic classification.</title>
        <authorList>
            <person name="Goeker M."/>
        </authorList>
    </citation>
    <scope>NUCLEOTIDE SEQUENCE [LARGE SCALE GENOMIC DNA]</scope>
    <source>
        <strain evidence="7 8">DSM 21600</strain>
    </source>
</reference>
<dbReference type="InterPro" id="IPR017871">
    <property type="entry name" value="ABC_transporter-like_CS"/>
</dbReference>
<evidence type="ECO:0000256" key="2">
    <source>
        <dbReference type="ARBA" id="ARBA00022448"/>
    </source>
</evidence>
<dbReference type="CDD" id="cd03224">
    <property type="entry name" value="ABC_TM1139_LivF_branched"/>
    <property type="match status" value="1"/>
</dbReference>
<evidence type="ECO:0000256" key="4">
    <source>
        <dbReference type="ARBA" id="ARBA00022840"/>
    </source>
</evidence>
<keyword evidence="5" id="KW-0029">Amino-acid transport</keyword>
<evidence type="ECO:0000313" key="7">
    <source>
        <dbReference type="EMBL" id="MBP1852082.1"/>
    </source>
</evidence>
<keyword evidence="4 7" id="KW-0067">ATP-binding</keyword>
<gene>
    <name evidence="7" type="ORF">J2Z17_003537</name>
</gene>
<dbReference type="InterPro" id="IPR052156">
    <property type="entry name" value="BCAA_Transport_ATP-bd_LivF"/>
</dbReference>
<evidence type="ECO:0000256" key="3">
    <source>
        <dbReference type="ARBA" id="ARBA00022741"/>
    </source>
</evidence>
<dbReference type="PROSITE" id="PS50893">
    <property type="entry name" value="ABC_TRANSPORTER_2"/>
    <property type="match status" value="1"/>
</dbReference>
<comment type="similarity">
    <text evidence="1">Belongs to the ABC transporter superfamily.</text>
</comment>
<organism evidence="7 8">
    <name type="scientific">Rhizobium halophytocola</name>
    <dbReference type="NCBI Taxonomy" id="735519"/>
    <lineage>
        <taxon>Bacteria</taxon>
        <taxon>Pseudomonadati</taxon>
        <taxon>Pseudomonadota</taxon>
        <taxon>Alphaproteobacteria</taxon>
        <taxon>Hyphomicrobiales</taxon>
        <taxon>Rhizobiaceae</taxon>
        <taxon>Rhizobium/Agrobacterium group</taxon>
        <taxon>Rhizobium</taxon>
    </lineage>
</organism>
<protein>
    <submittedName>
        <fullName evidence="7">Branched-chain amino acid transport system ATP-binding protein</fullName>
    </submittedName>
</protein>
<dbReference type="InterPro" id="IPR003439">
    <property type="entry name" value="ABC_transporter-like_ATP-bd"/>
</dbReference>
<evidence type="ECO:0000256" key="5">
    <source>
        <dbReference type="ARBA" id="ARBA00022970"/>
    </source>
</evidence>
<dbReference type="PANTHER" id="PTHR43820">
    <property type="entry name" value="HIGH-AFFINITY BRANCHED-CHAIN AMINO ACID TRANSPORT ATP-BINDING PROTEIN LIVF"/>
    <property type="match status" value="1"/>
</dbReference>
<dbReference type="Proteomes" id="UP000759443">
    <property type="component" value="Unassembled WGS sequence"/>
</dbReference>
<dbReference type="SMART" id="SM00382">
    <property type="entry name" value="AAA"/>
    <property type="match status" value="1"/>
</dbReference>
<evidence type="ECO:0000256" key="1">
    <source>
        <dbReference type="ARBA" id="ARBA00005417"/>
    </source>
</evidence>
<dbReference type="Pfam" id="PF00005">
    <property type="entry name" value="ABC_tran"/>
    <property type="match status" value="1"/>
</dbReference>